<dbReference type="EMBL" id="QGKW02000007">
    <property type="protein sequence ID" value="KAF2617182.1"/>
    <property type="molecule type" value="Genomic_DNA"/>
</dbReference>
<dbReference type="AlphaFoldDB" id="A0A3N6PSZ0"/>
<reference evidence="1" key="1">
    <citation type="submission" date="2019-12" db="EMBL/GenBank/DDBJ databases">
        <title>Genome sequencing and annotation of Brassica cretica.</title>
        <authorList>
            <person name="Studholme D.J."/>
            <person name="Sarris P.F."/>
        </authorList>
    </citation>
    <scope>NUCLEOTIDE SEQUENCE</scope>
    <source>
        <strain evidence="1">PFS-001/15</strain>
        <tissue evidence="1">Leaf</tissue>
    </source>
</reference>
<organism evidence="1 2">
    <name type="scientific">Brassica cretica</name>
    <name type="common">Mustard</name>
    <dbReference type="NCBI Taxonomy" id="69181"/>
    <lineage>
        <taxon>Eukaryota</taxon>
        <taxon>Viridiplantae</taxon>
        <taxon>Streptophyta</taxon>
        <taxon>Embryophyta</taxon>
        <taxon>Tracheophyta</taxon>
        <taxon>Spermatophyta</taxon>
        <taxon>Magnoliopsida</taxon>
        <taxon>eudicotyledons</taxon>
        <taxon>Gunneridae</taxon>
        <taxon>Pentapetalae</taxon>
        <taxon>rosids</taxon>
        <taxon>malvids</taxon>
        <taxon>Brassicales</taxon>
        <taxon>Brassicaceae</taxon>
        <taxon>Brassiceae</taxon>
        <taxon>Brassica</taxon>
    </lineage>
</organism>
<comment type="caution">
    <text evidence="1">The sequence shown here is derived from an EMBL/GenBank/DDBJ whole genome shotgun (WGS) entry which is preliminary data.</text>
</comment>
<dbReference type="Proteomes" id="UP000712281">
    <property type="component" value="Unassembled WGS sequence"/>
</dbReference>
<evidence type="ECO:0000313" key="1">
    <source>
        <dbReference type="EMBL" id="KAF2617182.1"/>
    </source>
</evidence>
<evidence type="ECO:0000313" key="2">
    <source>
        <dbReference type="Proteomes" id="UP000712281"/>
    </source>
</evidence>
<name>A0A3N6PSZ0_BRACR</name>
<gene>
    <name evidence="1" type="ORF">F2Q68_00038302</name>
</gene>
<sequence length="90" mass="10022">MAILPLSPWFNSVSRWLSSTADGALCQWLSANRSDEGIKSRLICSVEAEEGSSIQIKYILICSVFVCLDGWIKRDEQGHLKKEYASSQLG</sequence>
<proteinExistence type="predicted"/>
<accession>A0A3N6PSZ0</accession>
<protein>
    <submittedName>
        <fullName evidence="1">Uncharacterized protein</fullName>
    </submittedName>
</protein>